<name>A0A919FH74_9MICO</name>
<evidence type="ECO:0000313" key="1">
    <source>
        <dbReference type="EMBL" id="GHH64750.1"/>
    </source>
</evidence>
<dbReference type="Proteomes" id="UP000627369">
    <property type="component" value="Unassembled WGS sequence"/>
</dbReference>
<protein>
    <submittedName>
        <fullName evidence="1">Uncharacterized protein</fullName>
    </submittedName>
</protein>
<evidence type="ECO:0000313" key="2">
    <source>
        <dbReference type="Proteomes" id="UP000627369"/>
    </source>
</evidence>
<dbReference type="AlphaFoldDB" id="A0A919FH74"/>
<reference evidence="1" key="1">
    <citation type="journal article" date="2014" name="Int. J. Syst. Evol. Microbiol.">
        <title>Complete genome sequence of Corynebacterium casei LMG S-19264T (=DSM 44701T), isolated from a smear-ripened cheese.</title>
        <authorList>
            <consortium name="US DOE Joint Genome Institute (JGI-PGF)"/>
            <person name="Walter F."/>
            <person name="Albersmeier A."/>
            <person name="Kalinowski J."/>
            <person name="Ruckert C."/>
        </authorList>
    </citation>
    <scope>NUCLEOTIDE SEQUENCE</scope>
    <source>
        <strain evidence="1">CGMCC 4.7398</strain>
    </source>
</reference>
<keyword evidence="2" id="KW-1185">Reference proteome</keyword>
<sequence length="127" mass="14029">MQVTQSDETFAVELAEAFPSLGENIDFYYDDPETFLAHVYFGVEVTPKVVAAYIADVSGDSTGDQLDWRAVLKFLNDQLRAGDQAVKTVIGTSFLFQLPNPGQAGYAIVDELYDELARLFKLARPNG</sequence>
<dbReference type="EMBL" id="BNAS01000001">
    <property type="protein sequence ID" value="GHH64750.1"/>
    <property type="molecule type" value="Genomic_DNA"/>
</dbReference>
<proteinExistence type="predicted"/>
<organism evidence="1 2">
    <name type="scientific">Promicromonospora soli</name>
    <dbReference type="NCBI Taxonomy" id="2035533"/>
    <lineage>
        <taxon>Bacteria</taxon>
        <taxon>Bacillati</taxon>
        <taxon>Actinomycetota</taxon>
        <taxon>Actinomycetes</taxon>
        <taxon>Micrococcales</taxon>
        <taxon>Promicromonosporaceae</taxon>
        <taxon>Promicromonospora</taxon>
    </lineage>
</organism>
<gene>
    <name evidence="1" type="ORF">GCM10017772_01710</name>
</gene>
<reference evidence="1" key="2">
    <citation type="submission" date="2020-09" db="EMBL/GenBank/DDBJ databases">
        <authorList>
            <person name="Sun Q."/>
            <person name="Zhou Y."/>
        </authorList>
    </citation>
    <scope>NUCLEOTIDE SEQUENCE</scope>
    <source>
        <strain evidence="1">CGMCC 4.7398</strain>
    </source>
</reference>
<comment type="caution">
    <text evidence="1">The sequence shown here is derived from an EMBL/GenBank/DDBJ whole genome shotgun (WGS) entry which is preliminary data.</text>
</comment>
<accession>A0A919FH74</accession>